<name>A0A1J6HX92_NICAT</name>
<evidence type="ECO:0000313" key="2">
    <source>
        <dbReference type="Proteomes" id="UP000187609"/>
    </source>
</evidence>
<dbReference type="Proteomes" id="UP000187609">
    <property type="component" value="Unassembled WGS sequence"/>
</dbReference>
<accession>A0A1J6HX92</accession>
<proteinExistence type="predicted"/>
<gene>
    <name evidence="1" type="ORF">A4A49_24358</name>
</gene>
<evidence type="ECO:0000313" key="1">
    <source>
        <dbReference type="EMBL" id="OIS96939.1"/>
    </source>
</evidence>
<keyword evidence="2" id="KW-1185">Reference proteome</keyword>
<dbReference type="EMBL" id="MJEQ01037193">
    <property type="protein sequence ID" value="OIS96939.1"/>
    <property type="molecule type" value="Genomic_DNA"/>
</dbReference>
<reference evidence="1" key="1">
    <citation type="submission" date="2016-11" db="EMBL/GenBank/DDBJ databases">
        <title>The genome of Nicotiana attenuata.</title>
        <authorList>
            <person name="Xu S."/>
            <person name="Brockmoeller T."/>
            <person name="Gaquerel E."/>
            <person name="Navarro A."/>
            <person name="Kuhl H."/>
            <person name="Gase K."/>
            <person name="Ling Z."/>
            <person name="Zhou W."/>
            <person name="Kreitzer C."/>
            <person name="Stanke M."/>
            <person name="Tang H."/>
            <person name="Lyons E."/>
            <person name="Pandey P."/>
            <person name="Pandey S.P."/>
            <person name="Timmermann B."/>
            <person name="Baldwin I.T."/>
        </authorList>
    </citation>
    <scope>NUCLEOTIDE SEQUENCE [LARGE SCALE GENOMIC DNA]</scope>
    <source>
        <strain evidence="1">UT</strain>
    </source>
</reference>
<comment type="caution">
    <text evidence="1">The sequence shown here is derived from an EMBL/GenBank/DDBJ whole genome shotgun (WGS) entry which is preliminary data.</text>
</comment>
<dbReference type="AlphaFoldDB" id="A0A1J6HX92"/>
<organism evidence="1 2">
    <name type="scientific">Nicotiana attenuata</name>
    <name type="common">Coyote tobacco</name>
    <dbReference type="NCBI Taxonomy" id="49451"/>
    <lineage>
        <taxon>Eukaryota</taxon>
        <taxon>Viridiplantae</taxon>
        <taxon>Streptophyta</taxon>
        <taxon>Embryophyta</taxon>
        <taxon>Tracheophyta</taxon>
        <taxon>Spermatophyta</taxon>
        <taxon>Magnoliopsida</taxon>
        <taxon>eudicotyledons</taxon>
        <taxon>Gunneridae</taxon>
        <taxon>Pentapetalae</taxon>
        <taxon>asterids</taxon>
        <taxon>lamiids</taxon>
        <taxon>Solanales</taxon>
        <taxon>Solanaceae</taxon>
        <taxon>Nicotianoideae</taxon>
        <taxon>Nicotianeae</taxon>
        <taxon>Nicotiana</taxon>
    </lineage>
</organism>
<sequence>MHTTPPSAGEKPLDHHQKMCLPIAHQPQQIISQNNSLDAIDLQNGAGITVAQNCLGVQNVSSLVSGSNRAIPSTGDSSLGPYQSPHQNLEDFTVGIGSSDHMNSPKMHQIVAHGVLVNQLAQDQCQTMPVVQEIVSKSSNPNFIGSISTSIQKGNFADLGLPGAWQNAQANSPAQMVGTDVPQAFHDHNEVIPQPNSHVAIQKKGDRALSSPSVPHVVVNGVHAVEMIRAKLRLNGLKFRRADPHKKEWVRSVKWVKITQIQFQPHWPRGQMKECHFI</sequence>
<dbReference type="Gramene" id="OIS96939">
    <property type="protein sequence ID" value="OIS96939"/>
    <property type="gene ID" value="A4A49_24358"/>
</dbReference>
<protein>
    <submittedName>
        <fullName evidence="1">Uncharacterized protein</fullName>
    </submittedName>
</protein>